<organism evidence="8 9">
    <name type="scientific">Lophium mytilinum</name>
    <dbReference type="NCBI Taxonomy" id="390894"/>
    <lineage>
        <taxon>Eukaryota</taxon>
        <taxon>Fungi</taxon>
        <taxon>Dikarya</taxon>
        <taxon>Ascomycota</taxon>
        <taxon>Pezizomycotina</taxon>
        <taxon>Dothideomycetes</taxon>
        <taxon>Pleosporomycetidae</taxon>
        <taxon>Mytilinidiales</taxon>
        <taxon>Mytilinidiaceae</taxon>
        <taxon>Lophium</taxon>
    </lineage>
</organism>
<dbReference type="InterPro" id="IPR003439">
    <property type="entry name" value="ABC_transporter-like_ATP-bd"/>
</dbReference>
<dbReference type="GO" id="GO:0016887">
    <property type="term" value="F:ATP hydrolysis activity"/>
    <property type="evidence" value="ECO:0007669"/>
    <property type="project" value="InterPro"/>
</dbReference>
<keyword evidence="6" id="KW-0812">Transmembrane</keyword>
<dbReference type="Proteomes" id="UP000799750">
    <property type="component" value="Unassembled WGS sequence"/>
</dbReference>
<keyword evidence="6" id="KW-0472">Membrane</keyword>
<dbReference type="GO" id="GO:0005524">
    <property type="term" value="F:ATP binding"/>
    <property type="evidence" value="ECO:0007669"/>
    <property type="project" value="UniProtKB-KW"/>
</dbReference>
<evidence type="ECO:0000256" key="1">
    <source>
        <dbReference type="ARBA" id="ARBA00022448"/>
    </source>
</evidence>
<feature type="compositionally biased region" description="Basic and acidic residues" evidence="5">
    <location>
        <begin position="1568"/>
        <end position="1578"/>
    </location>
</feature>
<feature type="transmembrane region" description="Helical" evidence="6">
    <location>
        <begin position="237"/>
        <end position="256"/>
    </location>
</feature>
<dbReference type="PROSITE" id="PS00211">
    <property type="entry name" value="ABC_TRANSPORTER_1"/>
    <property type="match status" value="2"/>
</dbReference>
<proteinExistence type="predicted"/>
<keyword evidence="4" id="KW-0067">ATP-binding</keyword>
<dbReference type="GO" id="GO:0005319">
    <property type="term" value="F:lipid transporter activity"/>
    <property type="evidence" value="ECO:0007669"/>
    <property type="project" value="TreeGrafter"/>
</dbReference>
<feature type="transmembrane region" description="Helical" evidence="6">
    <location>
        <begin position="1121"/>
        <end position="1141"/>
    </location>
</feature>
<feature type="transmembrane region" description="Helical" evidence="6">
    <location>
        <begin position="837"/>
        <end position="858"/>
    </location>
</feature>
<dbReference type="PANTHER" id="PTHR19229:SF36">
    <property type="entry name" value="ATP-BINDING CASSETTE SUB-FAMILY A MEMBER 2"/>
    <property type="match status" value="1"/>
</dbReference>
<feature type="transmembrane region" description="Helical" evidence="6">
    <location>
        <begin position="418"/>
        <end position="438"/>
    </location>
</feature>
<dbReference type="SMART" id="SM00382">
    <property type="entry name" value="AAA"/>
    <property type="match status" value="2"/>
</dbReference>
<feature type="region of interest" description="Disordered" evidence="5">
    <location>
        <begin position="1545"/>
        <end position="1582"/>
    </location>
</feature>
<feature type="compositionally biased region" description="Polar residues" evidence="5">
    <location>
        <begin position="1553"/>
        <end position="1567"/>
    </location>
</feature>
<feature type="transmembrane region" description="Helical" evidence="6">
    <location>
        <begin position="317"/>
        <end position="339"/>
    </location>
</feature>
<dbReference type="Pfam" id="PF00005">
    <property type="entry name" value="ABC_tran"/>
    <property type="match status" value="2"/>
</dbReference>
<dbReference type="GO" id="GO:0016020">
    <property type="term" value="C:membrane"/>
    <property type="evidence" value="ECO:0007669"/>
    <property type="project" value="InterPro"/>
</dbReference>
<feature type="transmembrane region" description="Helical" evidence="6">
    <location>
        <begin position="1089"/>
        <end position="1109"/>
    </location>
</feature>
<dbReference type="Gene3D" id="3.40.50.300">
    <property type="entry name" value="P-loop containing nucleotide triphosphate hydrolases"/>
    <property type="match status" value="2"/>
</dbReference>
<feature type="domain" description="ABC transporter" evidence="7">
    <location>
        <begin position="462"/>
        <end position="699"/>
    </location>
</feature>
<dbReference type="EMBL" id="MU004191">
    <property type="protein sequence ID" value="KAF2493864.1"/>
    <property type="molecule type" value="Genomic_DNA"/>
</dbReference>
<dbReference type="InterPro" id="IPR027417">
    <property type="entry name" value="P-loop_NTPase"/>
</dbReference>
<dbReference type="GO" id="GO:0140359">
    <property type="term" value="F:ABC-type transporter activity"/>
    <property type="evidence" value="ECO:0007669"/>
    <property type="project" value="InterPro"/>
</dbReference>
<keyword evidence="9" id="KW-1185">Reference proteome</keyword>
<keyword evidence="3" id="KW-0547">Nucleotide-binding</keyword>
<dbReference type="OrthoDB" id="8061355at2759"/>
<accession>A0A6A6QP02</accession>
<reference evidence="8" key="1">
    <citation type="journal article" date="2020" name="Stud. Mycol.">
        <title>101 Dothideomycetes genomes: a test case for predicting lifestyles and emergence of pathogens.</title>
        <authorList>
            <person name="Haridas S."/>
            <person name="Albert R."/>
            <person name="Binder M."/>
            <person name="Bloem J."/>
            <person name="Labutti K."/>
            <person name="Salamov A."/>
            <person name="Andreopoulos B."/>
            <person name="Baker S."/>
            <person name="Barry K."/>
            <person name="Bills G."/>
            <person name="Bluhm B."/>
            <person name="Cannon C."/>
            <person name="Castanera R."/>
            <person name="Culley D."/>
            <person name="Daum C."/>
            <person name="Ezra D."/>
            <person name="Gonzalez J."/>
            <person name="Henrissat B."/>
            <person name="Kuo A."/>
            <person name="Liang C."/>
            <person name="Lipzen A."/>
            <person name="Lutzoni F."/>
            <person name="Magnuson J."/>
            <person name="Mondo S."/>
            <person name="Nolan M."/>
            <person name="Ohm R."/>
            <person name="Pangilinan J."/>
            <person name="Park H.-J."/>
            <person name="Ramirez L."/>
            <person name="Alfaro M."/>
            <person name="Sun H."/>
            <person name="Tritt A."/>
            <person name="Yoshinaga Y."/>
            <person name="Zwiers L.-H."/>
            <person name="Turgeon B."/>
            <person name="Goodwin S."/>
            <person name="Spatafora J."/>
            <person name="Crous P."/>
            <person name="Grigoriev I."/>
        </authorList>
    </citation>
    <scope>NUCLEOTIDE SEQUENCE</scope>
    <source>
        <strain evidence="8">CBS 269.34</strain>
    </source>
</reference>
<protein>
    <recommendedName>
        <fullName evidence="7">ABC transporter domain-containing protein</fullName>
    </recommendedName>
</protein>
<dbReference type="FunFam" id="3.40.50.300:FF:001345">
    <property type="entry name" value="Related to ABC transporter"/>
    <property type="match status" value="1"/>
</dbReference>
<evidence type="ECO:0000256" key="3">
    <source>
        <dbReference type="ARBA" id="ARBA00022741"/>
    </source>
</evidence>
<dbReference type="InterPro" id="IPR026082">
    <property type="entry name" value="ABCA"/>
</dbReference>
<dbReference type="CDD" id="cd03263">
    <property type="entry name" value="ABC_subfamily_A"/>
    <property type="match status" value="2"/>
</dbReference>
<feature type="transmembrane region" description="Helical" evidence="6">
    <location>
        <begin position="31"/>
        <end position="53"/>
    </location>
</feature>
<dbReference type="InterPro" id="IPR017871">
    <property type="entry name" value="ABC_transporter-like_CS"/>
</dbReference>
<dbReference type="PROSITE" id="PS50893">
    <property type="entry name" value="ABC_TRANSPORTER_2"/>
    <property type="match status" value="2"/>
</dbReference>
<evidence type="ECO:0000256" key="4">
    <source>
        <dbReference type="ARBA" id="ARBA00022840"/>
    </source>
</evidence>
<evidence type="ECO:0000313" key="9">
    <source>
        <dbReference type="Proteomes" id="UP000799750"/>
    </source>
</evidence>
<dbReference type="PANTHER" id="PTHR19229">
    <property type="entry name" value="ATP-BINDING CASSETTE TRANSPORTER SUBFAMILY A ABCA"/>
    <property type="match status" value="1"/>
</dbReference>
<sequence length="1655" mass="183008">MATSLFLRQIWTMAWKDLLLTLNRERAATTIFRAFTVPLIFVVYMSFIIRVYWPKETYGIGASTQIRSLPDALNTAGGGRHTLALCNYGPRGGDIDKVIAAVAASARTSGKPVQLLYNPDDLLTVCRSALSGNTKCFGAAEFFSSPREGGVWNYTLRNDGAFGTSINVKKNNNDAQKYPIPLQHAIDATIASVDSGDDIHSLPDTVEEYPFTSKTQKQWDDSITTSIQNANTHYISIVWYLGFVGLSYQLVGIMAGEREQGMADLLESMMPNTARWQPQVARLLGHHIAFTIVYFPSWIIMAVIAKVGLFPKVSPGILIVFNILTGLSLNSFSILGASFFRRSQLSGITVIVIALVLGIVAQITAKTLSTAAVAILSILFTPMTYVFFFIFMSRYEHKEIPTNLTKAAPGATWRVPGIAFWIMMIVQIIAYPVLGALVERYLYNTASNRGRTVKYNDSTHPVTLTNFTKHYYPNWFYRVVAPLFGFKKSPVVAVKNLSLAALHGQILVLVGANGCGKSTTLNAIAGLNDVTSGTTDLDGTGGIGICPQKNVLWESLTVEQHTKIFYRIKSTTISPTSDGELSQLIYDCGLTKKIKAYAKTLSGGQKRKLQLIMMLTGGSKVCCVDEVSGGLDPLSRRKVWDILLAARGTRTVLLTTHFLDEAEYLADHMVIMSKGELKAEGSVSELKNKLGNGYRVRILHRTGYGPPPELGDLLTGVSKEVLYDQTVYTMTDTSRAMHVIREFEGRKITNYQVTGPTMEEVFIKLAEDPDSQNVSELAESISTPYITTTPSHQKEKHRSSITQIAEEEPLMSGQRVGFVLQAFILFRKRMIILRRNYLPYTAAFIIPIIATALMTILIRKNHLPGCSPRQQVNDQDIESLSTKKGYKPLLVLGPTSALLNRNLAKFLDILPQQFGNANNSQAAFLDYVHLVSSLDEFNSYIKQNFQNVTPGGFFLGGNGSTPTFSYYSDIGILGVYSSVFLQNAFDVLSTNIPIVTQYRAFNYPWPNNAGNSIQFIFYFGLVMAAYPAFFALYPTVERLRKIRALEYSNGVRSLPLWLAYLSFDWAITLLVSVFITIIMAAAAKNAWWNLPYLFVVLFLYGAASVLWSYMVSLWARSQLSAFAISAGSQAFMLLMYLTAIFNIETRLDPAKVDDAITIVNFTFNLVTPIGNLTRALIISLNMFSSLCSGAPSKMATYPGGIKLYGGPILYLVGQSLVQFGVLMLVDHGWTPNWFKKPTPEPDVEDHDTKETEVLDEIERVACSNDGLRVLHLTKTFKTRAFGAVTAVDDLSFGVKKGEIFGIVGPNGAGKSTTVTMLRGDLQPSRKGGEIYIEGVDVRKERKTARSHLGVCPQFDAMDQMTVLEHLEFYAGIRGVREAKRNARQIVKAVGLQVFAHMMASKLSGGNKRKLSLGIALIGNPEVVLLDEPSSGMDPLAKRTMWKTLTSFVPDRSILLTTHSMEEADHLADRVGVLAKRMLDIGTTAHLRAKHGHGFHIHLVASTAPRTSAEEMERVRVWIVKNLPGAKTEGLPYHGQMRFSIAAGSELKKAHGPGQSSEKGTGSSSQPARHNDPDLEITPHEPALSGAGVSIGALFVLLEENKEQLGLEFYSVSPSTFDEVFLRVVEKHNIGEEDRPEAKKDWKFYVRQLTKLIYWI</sequence>
<gene>
    <name evidence="8" type="ORF">BU16DRAFT_58020</name>
</gene>
<dbReference type="InterPro" id="IPR003593">
    <property type="entry name" value="AAA+_ATPase"/>
</dbReference>
<feature type="domain" description="ABC transporter" evidence="7">
    <location>
        <begin position="1267"/>
        <end position="1500"/>
    </location>
</feature>
<dbReference type="SUPFAM" id="SSF52540">
    <property type="entry name" value="P-loop containing nucleoside triphosphate hydrolases"/>
    <property type="match status" value="2"/>
</dbReference>
<feature type="transmembrane region" description="Helical" evidence="6">
    <location>
        <begin position="1015"/>
        <end position="1036"/>
    </location>
</feature>
<evidence type="ECO:0000259" key="7">
    <source>
        <dbReference type="PROSITE" id="PS50893"/>
    </source>
</evidence>
<keyword evidence="2" id="KW-0677">Repeat</keyword>
<feature type="transmembrane region" description="Helical" evidence="6">
    <location>
        <begin position="284"/>
        <end position="305"/>
    </location>
</feature>
<evidence type="ECO:0000313" key="8">
    <source>
        <dbReference type="EMBL" id="KAF2493864.1"/>
    </source>
</evidence>
<evidence type="ECO:0000256" key="5">
    <source>
        <dbReference type="SAM" id="MobiDB-lite"/>
    </source>
</evidence>
<name>A0A6A6QP02_9PEZI</name>
<feature type="transmembrane region" description="Helical" evidence="6">
    <location>
        <begin position="345"/>
        <end position="365"/>
    </location>
</feature>
<evidence type="ECO:0000256" key="2">
    <source>
        <dbReference type="ARBA" id="ARBA00022737"/>
    </source>
</evidence>
<feature type="transmembrane region" description="Helical" evidence="6">
    <location>
        <begin position="1057"/>
        <end position="1083"/>
    </location>
</feature>
<feature type="transmembrane region" description="Helical" evidence="6">
    <location>
        <begin position="372"/>
        <end position="392"/>
    </location>
</feature>
<evidence type="ECO:0000256" key="6">
    <source>
        <dbReference type="SAM" id="Phobius"/>
    </source>
</evidence>
<keyword evidence="6" id="KW-1133">Transmembrane helix</keyword>
<keyword evidence="1" id="KW-0813">Transport</keyword>